<accession>A0A1B0BEY9</accession>
<sequence length="62" mass="7117">MLVTFSRDDCRDQKQNKATRYTLTNKIDLCKAKLQESPSSTAILLCAIVPLTKHEIQYRTNC</sequence>
<proteinExistence type="predicted"/>
<dbReference type="VEuPathDB" id="VectorBase:GPPI027893"/>
<dbReference type="EMBL" id="JXJN01013162">
    <property type="status" value="NOT_ANNOTATED_CDS"/>
    <property type="molecule type" value="Genomic_DNA"/>
</dbReference>
<dbReference type="Proteomes" id="UP000092460">
    <property type="component" value="Unassembled WGS sequence"/>
</dbReference>
<reference evidence="1" key="2">
    <citation type="submission" date="2020-05" db="UniProtKB">
        <authorList>
            <consortium name="EnsemblMetazoa"/>
        </authorList>
    </citation>
    <scope>IDENTIFICATION</scope>
    <source>
        <strain evidence="1">IAEA</strain>
    </source>
</reference>
<evidence type="ECO:0000313" key="1">
    <source>
        <dbReference type="EnsemblMetazoa" id="GPPI027893-PA"/>
    </source>
</evidence>
<evidence type="ECO:0000313" key="2">
    <source>
        <dbReference type="Proteomes" id="UP000092460"/>
    </source>
</evidence>
<organism evidence="1 2">
    <name type="scientific">Glossina palpalis gambiensis</name>
    <dbReference type="NCBI Taxonomy" id="67801"/>
    <lineage>
        <taxon>Eukaryota</taxon>
        <taxon>Metazoa</taxon>
        <taxon>Ecdysozoa</taxon>
        <taxon>Arthropoda</taxon>
        <taxon>Hexapoda</taxon>
        <taxon>Insecta</taxon>
        <taxon>Pterygota</taxon>
        <taxon>Neoptera</taxon>
        <taxon>Endopterygota</taxon>
        <taxon>Diptera</taxon>
        <taxon>Brachycera</taxon>
        <taxon>Muscomorpha</taxon>
        <taxon>Hippoboscoidea</taxon>
        <taxon>Glossinidae</taxon>
        <taxon>Glossina</taxon>
    </lineage>
</organism>
<keyword evidence="2" id="KW-1185">Reference proteome</keyword>
<dbReference type="AlphaFoldDB" id="A0A1B0BEY9"/>
<protein>
    <submittedName>
        <fullName evidence="1">Uncharacterized protein</fullName>
    </submittedName>
</protein>
<dbReference type="EnsemblMetazoa" id="GPPI027893-RA">
    <property type="protein sequence ID" value="GPPI027893-PA"/>
    <property type="gene ID" value="GPPI027893"/>
</dbReference>
<name>A0A1B0BEY9_9MUSC</name>
<reference evidence="2" key="1">
    <citation type="submission" date="2015-01" db="EMBL/GenBank/DDBJ databases">
        <authorList>
            <person name="Aksoy S."/>
            <person name="Warren W."/>
            <person name="Wilson R.K."/>
        </authorList>
    </citation>
    <scope>NUCLEOTIDE SEQUENCE [LARGE SCALE GENOMIC DNA]</scope>
    <source>
        <strain evidence="2">IAEA</strain>
    </source>
</reference>